<evidence type="ECO:0000256" key="5">
    <source>
        <dbReference type="ARBA" id="ARBA00007417"/>
    </source>
</evidence>
<feature type="binding site" evidence="15">
    <location>
        <position position="157"/>
    </location>
    <ligand>
        <name>NADP(+)</name>
        <dbReference type="ChEBI" id="CHEBI:58349"/>
    </ligand>
</feature>
<proteinExistence type="inferred from homology"/>
<evidence type="ECO:0000256" key="1">
    <source>
        <dbReference type="ARBA" id="ARBA00002151"/>
    </source>
</evidence>
<comment type="catalytic activity">
    <reaction evidence="13">
        <text>5-amino-6-(5-phospho-D-ribitylamino)uracil + NADP(+) = 5-amino-6-(5-phospho-D-ribosylamino)uracil + NADPH + H(+)</text>
        <dbReference type="Rhea" id="RHEA:17845"/>
        <dbReference type="ChEBI" id="CHEBI:15378"/>
        <dbReference type="ChEBI" id="CHEBI:57783"/>
        <dbReference type="ChEBI" id="CHEBI:58349"/>
        <dbReference type="ChEBI" id="CHEBI:58421"/>
        <dbReference type="ChEBI" id="CHEBI:58453"/>
        <dbReference type="EC" id="1.1.1.193"/>
    </reaction>
</comment>
<dbReference type="GO" id="GO:0008270">
    <property type="term" value="F:zinc ion binding"/>
    <property type="evidence" value="ECO:0007669"/>
    <property type="project" value="InterPro"/>
</dbReference>
<keyword evidence="9 13" id="KW-0862">Zinc</keyword>
<evidence type="ECO:0000256" key="10">
    <source>
        <dbReference type="ARBA" id="ARBA00022857"/>
    </source>
</evidence>
<evidence type="ECO:0000256" key="14">
    <source>
        <dbReference type="PIRSR" id="PIRSR006769-1"/>
    </source>
</evidence>
<comment type="catalytic activity">
    <reaction evidence="13">
        <text>2,5-diamino-6-hydroxy-4-(5-phosphoribosylamino)-pyrimidine + H2O + H(+) = 5-amino-6-(5-phospho-D-ribosylamino)uracil + NH4(+)</text>
        <dbReference type="Rhea" id="RHEA:21868"/>
        <dbReference type="ChEBI" id="CHEBI:15377"/>
        <dbReference type="ChEBI" id="CHEBI:15378"/>
        <dbReference type="ChEBI" id="CHEBI:28938"/>
        <dbReference type="ChEBI" id="CHEBI:58453"/>
        <dbReference type="ChEBI" id="CHEBI:58614"/>
        <dbReference type="EC" id="3.5.4.26"/>
    </reaction>
</comment>
<feature type="binding site" evidence="15">
    <location>
        <position position="215"/>
    </location>
    <ligand>
        <name>substrate</name>
    </ligand>
</feature>
<dbReference type="InterPro" id="IPR016192">
    <property type="entry name" value="APOBEC/CMP_deaminase_Zn-bd"/>
</dbReference>
<keyword evidence="7 13" id="KW-0479">Metal-binding</keyword>
<dbReference type="EC" id="1.1.1.193" evidence="13"/>
<comment type="similarity">
    <text evidence="4 13">In the N-terminal section; belongs to the cytidine and deoxycytidylate deaminase family.</text>
</comment>
<reference evidence="18" key="1">
    <citation type="submission" date="2022-10" db="EMBL/GenBank/DDBJ databases">
        <title>Gaoshiqiia sediminis gen. nov., sp. nov., isolated from coastal sediment.</title>
        <authorList>
            <person name="Yu W.X."/>
            <person name="Mu D.S."/>
            <person name="Du J.Z."/>
            <person name="Liang Y.Q."/>
        </authorList>
    </citation>
    <scope>NUCLEOTIDE SEQUENCE</scope>
    <source>
        <strain evidence="18">A06</strain>
    </source>
</reference>
<keyword evidence="8 13" id="KW-0378">Hydrolase</keyword>
<keyword evidence="12" id="KW-0511">Multifunctional enzyme</keyword>
<feature type="binding site" evidence="15">
    <location>
        <position position="212"/>
    </location>
    <ligand>
        <name>substrate</name>
    </ligand>
</feature>
<dbReference type="PANTHER" id="PTHR38011:SF7">
    <property type="entry name" value="2,5-DIAMINO-6-RIBOSYLAMINO-4(3H)-PYRIMIDINONE 5'-PHOSPHATE REDUCTASE"/>
    <property type="match status" value="1"/>
</dbReference>
<evidence type="ECO:0000256" key="15">
    <source>
        <dbReference type="PIRSR" id="PIRSR006769-2"/>
    </source>
</evidence>
<evidence type="ECO:0000256" key="11">
    <source>
        <dbReference type="ARBA" id="ARBA00023002"/>
    </source>
</evidence>
<evidence type="ECO:0000256" key="9">
    <source>
        <dbReference type="ARBA" id="ARBA00022833"/>
    </source>
</evidence>
<evidence type="ECO:0000313" key="19">
    <source>
        <dbReference type="Proteomes" id="UP001163821"/>
    </source>
</evidence>
<comment type="cofactor">
    <cofactor evidence="13 16">
        <name>Zn(2+)</name>
        <dbReference type="ChEBI" id="CHEBI:29105"/>
    </cofactor>
    <text evidence="13 16">Binds 1 zinc ion.</text>
</comment>
<dbReference type="AlphaFoldDB" id="A0AA41Y5X6"/>
<evidence type="ECO:0000256" key="16">
    <source>
        <dbReference type="PIRSR" id="PIRSR006769-3"/>
    </source>
</evidence>
<dbReference type="CDD" id="cd01284">
    <property type="entry name" value="Riboflavin_deaminase-reductase"/>
    <property type="match status" value="1"/>
</dbReference>
<dbReference type="Pfam" id="PF00383">
    <property type="entry name" value="dCMP_cyt_deam_1"/>
    <property type="match status" value="1"/>
</dbReference>
<feature type="binding site" evidence="15">
    <location>
        <begin position="292"/>
        <end position="298"/>
    </location>
    <ligand>
        <name>NADP(+)</name>
        <dbReference type="ChEBI" id="CHEBI:58349"/>
    </ligand>
</feature>
<dbReference type="EMBL" id="JAPAAF010000027">
    <property type="protein sequence ID" value="MCW0484011.1"/>
    <property type="molecule type" value="Genomic_DNA"/>
</dbReference>
<comment type="similarity">
    <text evidence="5 13">In the C-terminal section; belongs to the HTP reductase family.</text>
</comment>
<evidence type="ECO:0000256" key="7">
    <source>
        <dbReference type="ARBA" id="ARBA00022723"/>
    </source>
</evidence>
<dbReference type="SUPFAM" id="SSF53927">
    <property type="entry name" value="Cytidine deaminase-like"/>
    <property type="match status" value="1"/>
</dbReference>
<dbReference type="Gene3D" id="3.40.430.10">
    <property type="entry name" value="Dihydrofolate Reductase, subunit A"/>
    <property type="match status" value="1"/>
</dbReference>
<dbReference type="NCBIfam" id="TIGR00326">
    <property type="entry name" value="eubact_ribD"/>
    <property type="match status" value="1"/>
</dbReference>
<comment type="pathway">
    <text evidence="3 13">Cofactor biosynthesis; riboflavin biosynthesis; 5-amino-6-(D-ribitylamino)uracil from GTP: step 3/4.</text>
</comment>
<name>A0AA41Y5X6_9BACT</name>
<feature type="domain" description="CMP/dCMP-type deaminase" evidence="17">
    <location>
        <begin position="2"/>
        <end position="126"/>
    </location>
</feature>
<feature type="binding site" evidence="16">
    <location>
        <position position="87"/>
    </location>
    <ligand>
        <name>Zn(2+)</name>
        <dbReference type="ChEBI" id="CHEBI:29105"/>
        <note>catalytic</note>
    </ligand>
</feature>
<dbReference type="InterPro" id="IPR024072">
    <property type="entry name" value="DHFR-like_dom_sf"/>
</dbReference>
<keyword evidence="19" id="KW-1185">Reference proteome</keyword>
<protein>
    <recommendedName>
        <fullName evidence="13">Riboflavin biosynthesis protein RibD</fullName>
    </recommendedName>
    <domain>
        <recommendedName>
            <fullName evidence="13">Diaminohydroxyphosphoribosylaminopyrimidine deaminase</fullName>
            <shortName evidence="13">DRAP deaminase</shortName>
            <ecNumber evidence="13">3.5.4.26</ecNumber>
        </recommendedName>
        <alternativeName>
            <fullName evidence="13">Riboflavin-specific deaminase</fullName>
        </alternativeName>
    </domain>
    <domain>
        <recommendedName>
            <fullName evidence="13">5-amino-6-(5-phosphoribosylamino)uracil reductase</fullName>
            <ecNumber evidence="13">1.1.1.193</ecNumber>
        </recommendedName>
        <alternativeName>
            <fullName evidence="13">HTP reductase</fullName>
        </alternativeName>
    </domain>
</protein>
<dbReference type="PIRSF" id="PIRSF006769">
    <property type="entry name" value="RibD"/>
    <property type="match status" value="1"/>
</dbReference>
<accession>A0AA41Y5X6</accession>
<dbReference type="PROSITE" id="PS51747">
    <property type="entry name" value="CYT_DCMP_DEAMINASES_2"/>
    <property type="match status" value="1"/>
</dbReference>
<keyword evidence="10 13" id="KW-0521">NADP</keyword>
<evidence type="ECO:0000313" key="18">
    <source>
        <dbReference type="EMBL" id="MCW0484011.1"/>
    </source>
</evidence>
<dbReference type="EC" id="3.5.4.26" evidence="13"/>
<evidence type="ECO:0000256" key="6">
    <source>
        <dbReference type="ARBA" id="ARBA00022619"/>
    </source>
</evidence>
<dbReference type="InterPro" id="IPR002125">
    <property type="entry name" value="CMP_dCMP_dom"/>
</dbReference>
<dbReference type="GO" id="GO:0009231">
    <property type="term" value="P:riboflavin biosynthetic process"/>
    <property type="evidence" value="ECO:0007669"/>
    <property type="project" value="UniProtKB-KW"/>
</dbReference>
<dbReference type="InterPro" id="IPR050765">
    <property type="entry name" value="Riboflavin_Biosynth_HTPR"/>
</dbReference>
<dbReference type="FunFam" id="3.40.140.10:FF:000025">
    <property type="entry name" value="Riboflavin biosynthesis protein RibD"/>
    <property type="match status" value="1"/>
</dbReference>
<keyword evidence="11 13" id="KW-0560">Oxidoreductase</keyword>
<evidence type="ECO:0000256" key="3">
    <source>
        <dbReference type="ARBA" id="ARBA00004910"/>
    </source>
</evidence>
<evidence type="ECO:0000259" key="17">
    <source>
        <dbReference type="PROSITE" id="PS51747"/>
    </source>
</evidence>
<evidence type="ECO:0000256" key="2">
    <source>
        <dbReference type="ARBA" id="ARBA00004882"/>
    </source>
</evidence>
<evidence type="ECO:0000256" key="4">
    <source>
        <dbReference type="ARBA" id="ARBA00005259"/>
    </source>
</evidence>
<dbReference type="RefSeq" id="WP_282592603.1">
    <property type="nucleotide sequence ID" value="NZ_JAPAAF010000027.1"/>
</dbReference>
<comment type="function">
    <text evidence="1 13">Converts 2,5-diamino-6-(ribosylamino)-4(3h)-pyrimidinone 5'-phosphate into 5-amino-6-(ribosylamino)-2,4(1h,3h)-pyrimidinedione 5'-phosphate.</text>
</comment>
<dbReference type="InterPro" id="IPR004794">
    <property type="entry name" value="Eubact_RibD"/>
</dbReference>
<dbReference type="Proteomes" id="UP001163821">
    <property type="component" value="Unassembled WGS sequence"/>
</dbReference>
<evidence type="ECO:0000256" key="12">
    <source>
        <dbReference type="ARBA" id="ARBA00023268"/>
    </source>
</evidence>
<evidence type="ECO:0000256" key="8">
    <source>
        <dbReference type="ARBA" id="ARBA00022801"/>
    </source>
</evidence>
<dbReference type="InterPro" id="IPR002734">
    <property type="entry name" value="RibDG_C"/>
</dbReference>
<keyword evidence="6 13" id="KW-0686">Riboflavin biosynthesis</keyword>
<evidence type="ECO:0000256" key="13">
    <source>
        <dbReference type="PIRNR" id="PIRNR006769"/>
    </source>
</evidence>
<dbReference type="Gene3D" id="3.40.140.10">
    <property type="entry name" value="Cytidine Deaminase, domain 2"/>
    <property type="match status" value="1"/>
</dbReference>
<comment type="pathway">
    <text evidence="2 13">Cofactor biosynthesis; riboflavin biosynthesis; 5-amino-6-(D-ribitylamino)uracil from GTP: step 2/4.</text>
</comment>
<dbReference type="PROSITE" id="PS00903">
    <property type="entry name" value="CYT_DCMP_DEAMINASES_1"/>
    <property type="match status" value="1"/>
</dbReference>
<feature type="binding site" evidence="15">
    <location>
        <position position="204"/>
    </location>
    <ligand>
        <name>NADP(+)</name>
        <dbReference type="ChEBI" id="CHEBI:58349"/>
    </ligand>
</feature>
<dbReference type="PANTHER" id="PTHR38011">
    <property type="entry name" value="DIHYDROFOLATE REDUCTASE FAMILY PROTEIN (AFU_ORTHOLOGUE AFUA_8G06820)"/>
    <property type="match status" value="1"/>
</dbReference>
<dbReference type="SUPFAM" id="SSF53597">
    <property type="entry name" value="Dihydrofolate reductase-like"/>
    <property type="match status" value="1"/>
</dbReference>
<gene>
    <name evidence="18" type="primary">ribD</name>
    <name evidence="18" type="ORF">N2K84_14805</name>
</gene>
<feature type="binding site" evidence="15">
    <location>
        <position position="178"/>
    </location>
    <ligand>
        <name>NADP(+)</name>
        <dbReference type="ChEBI" id="CHEBI:58349"/>
    </ligand>
</feature>
<feature type="binding site" evidence="15">
    <location>
        <position position="208"/>
    </location>
    <ligand>
        <name>NADP(+)</name>
        <dbReference type="ChEBI" id="CHEBI:58349"/>
    </ligand>
</feature>
<sequence length="348" mass="39456">MKIAEKYMERCISLARLGSGEVAPNPMVGSVIVCNDLIIGEGFHRQYGGPHAEVNAINSVKDKSLLKESTIYVSLEPCAHFGKTPPCSDLIISHRIPRVVVGSVDPFAKVAGKGIEKMRRAGIQVEVGVLEDECLELNRRFFTFHQQQRPYVILKWAQTLDGFLDIDRSQPEFGQPTWISNELSRRLVHRQRTEEAAILIGTNTAMKDNPSLTVRDWSGRQPVRLVIDRQNLLPDSLHLKDGTMPTIVFTDNKGENRRNLEFVPLDFSRNILPQLLDFLYARELQSVVVEGGKLLLQSFIDQDLWDEAHVYVGHSWFGNGVPAPHLAKLPRKCEQLHDTILQVFYRQN</sequence>
<dbReference type="Pfam" id="PF01872">
    <property type="entry name" value="RibD_C"/>
    <property type="match status" value="1"/>
</dbReference>
<feature type="binding site" evidence="16">
    <location>
        <position position="51"/>
    </location>
    <ligand>
        <name>Zn(2+)</name>
        <dbReference type="ChEBI" id="CHEBI:29105"/>
        <note>catalytic</note>
    </ligand>
</feature>
<dbReference type="GO" id="GO:0008835">
    <property type="term" value="F:diaminohydroxyphosphoribosylaminopyrimidine deaminase activity"/>
    <property type="evidence" value="ECO:0007669"/>
    <property type="project" value="UniProtKB-EC"/>
</dbReference>
<comment type="caution">
    <text evidence="18">The sequence shown here is derived from an EMBL/GenBank/DDBJ whole genome shotgun (WGS) entry which is preliminary data.</text>
</comment>
<dbReference type="GO" id="GO:0008703">
    <property type="term" value="F:5-amino-6-(5-phosphoribosylamino)uracil reductase activity"/>
    <property type="evidence" value="ECO:0007669"/>
    <property type="project" value="UniProtKB-EC"/>
</dbReference>
<dbReference type="InterPro" id="IPR016193">
    <property type="entry name" value="Cytidine_deaminase-like"/>
</dbReference>
<feature type="active site" description="Proton donor" evidence="14">
    <location>
        <position position="53"/>
    </location>
</feature>
<organism evidence="18 19">
    <name type="scientific">Gaoshiqia sediminis</name>
    <dbReference type="NCBI Taxonomy" id="2986998"/>
    <lineage>
        <taxon>Bacteria</taxon>
        <taxon>Pseudomonadati</taxon>
        <taxon>Bacteroidota</taxon>
        <taxon>Bacteroidia</taxon>
        <taxon>Marinilabiliales</taxon>
        <taxon>Prolixibacteraceae</taxon>
        <taxon>Gaoshiqia</taxon>
    </lineage>
</organism>
<feature type="binding site" evidence="15">
    <location>
        <position position="290"/>
    </location>
    <ligand>
        <name>substrate</name>
    </ligand>
</feature>
<feature type="binding site" evidence="16">
    <location>
        <position position="78"/>
    </location>
    <ligand>
        <name>Zn(2+)</name>
        <dbReference type="ChEBI" id="CHEBI:29105"/>
        <note>catalytic</note>
    </ligand>
</feature>
<feature type="binding site" evidence="15">
    <location>
        <position position="192"/>
    </location>
    <ligand>
        <name>substrate</name>
    </ligand>
</feature>